<dbReference type="PROSITE" id="PS51007">
    <property type="entry name" value="CYTC"/>
    <property type="match status" value="1"/>
</dbReference>
<dbReference type="Pfam" id="PF13517">
    <property type="entry name" value="FG-GAP_3"/>
    <property type="match status" value="1"/>
</dbReference>
<evidence type="ECO:0000313" key="8">
    <source>
        <dbReference type="EMBL" id="QIP13266.1"/>
    </source>
</evidence>
<dbReference type="GO" id="GO:0046872">
    <property type="term" value="F:metal ion binding"/>
    <property type="evidence" value="ECO:0007669"/>
    <property type="project" value="UniProtKB-KW"/>
</dbReference>
<dbReference type="InterPro" id="IPR009056">
    <property type="entry name" value="Cyt_c-like_dom"/>
</dbReference>
<evidence type="ECO:0000256" key="5">
    <source>
        <dbReference type="PROSITE-ProRule" id="PRU00433"/>
    </source>
</evidence>
<gene>
    <name evidence="8" type="ORF">G8759_11820</name>
</gene>
<feature type="chain" id="PRO_5026133393" evidence="6">
    <location>
        <begin position="25"/>
        <end position="519"/>
    </location>
</feature>
<organism evidence="8 9">
    <name type="scientific">Spirosoma aureum</name>
    <dbReference type="NCBI Taxonomy" id="2692134"/>
    <lineage>
        <taxon>Bacteria</taxon>
        <taxon>Pseudomonadati</taxon>
        <taxon>Bacteroidota</taxon>
        <taxon>Cytophagia</taxon>
        <taxon>Cytophagales</taxon>
        <taxon>Cytophagaceae</taxon>
        <taxon>Spirosoma</taxon>
    </lineage>
</organism>
<dbReference type="AlphaFoldDB" id="A0A6G9ALR0"/>
<keyword evidence="4 5" id="KW-0408">Iron</keyword>
<dbReference type="Proteomes" id="UP000501802">
    <property type="component" value="Chromosome"/>
</dbReference>
<dbReference type="SUPFAM" id="SSF69318">
    <property type="entry name" value="Integrin alpha N-terminal domain"/>
    <property type="match status" value="1"/>
</dbReference>
<dbReference type="InterPro" id="IPR028994">
    <property type="entry name" value="Integrin_alpha_N"/>
</dbReference>
<keyword evidence="2 5" id="KW-0479">Metal-binding</keyword>
<dbReference type="EMBL" id="CP050063">
    <property type="protein sequence ID" value="QIP13266.1"/>
    <property type="molecule type" value="Genomic_DNA"/>
</dbReference>
<dbReference type="SUPFAM" id="SSF46626">
    <property type="entry name" value="Cytochrome c"/>
    <property type="match status" value="1"/>
</dbReference>
<dbReference type="PANTHER" id="PTHR45460:SF2">
    <property type="entry name" value="ALPHA 1,3 GLUCANASE, GH71 FAMILY (EUROFUNG)"/>
    <property type="match status" value="1"/>
</dbReference>
<evidence type="ECO:0000256" key="6">
    <source>
        <dbReference type="SAM" id="SignalP"/>
    </source>
</evidence>
<dbReference type="InterPro" id="IPR013517">
    <property type="entry name" value="FG-GAP"/>
</dbReference>
<name>A0A6G9ALR0_9BACT</name>
<keyword evidence="3 6" id="KW-0732">Signal</keyword>
<dbReference type="PANTHER" id="PTHR45460">
    <property type="entry name" value="SIMILAR TO CYSTEINE PROTEINASE"/>
    <property type="match status" value="1"/>
</dbReference>
<proteinExistence type="predicted"/>
<dbReference type="RefSeq" id="WP_167208164.1">
    <property type="nucleotide sequence ID" value="NZ_CP050063.1"/>
</dbReference>
<sequence length="519" mass="58916">MFQLRLAVIILYSFLLFSSCRSSSSNETSSPAAPPVATQLTGKQLSQSYCASCHQFPEPSLLDKITWQRGVLPQMALRMGQSGNSMAEYMRISHADELTRLMEAKVFPDTPLLHPTDWQKIVDYYASEAPVKLPPQSAHTPLQVGLPLFQVQQSKQAIDAFVTLLRFDSISHRIWVGDGRSNLYALNQNLIRMDSVHLDSPATDLHPQSDGSFDLLTVGVLNPNDRQMGIWRHFTQTGIVPPPLLSGLQRPVRAIPADLNRDGLDDVVICQFGNHLGKLTWHERLSEGYREHILDSLPGARQLIIRDLNNDQWPDIIALLTQGNEQVSVYYNQQNGQFRKETVLRFPPVYGSSDLTLADIDHDGDLDLIYTNGDNADYSIVLKPYHGIRIFMNDGRFHFRQAWFYPMYGVTQILVRDFDQDGDDDVATIAHFPDFSRQPNEGFVYFENQGNLRFLPRTFPDAEQGRWLVMETGDVDQDGDDDILLGSFFRPTGPEHMDLMNRWRKPGTGILLLKNNLKK</sequence>
<accession>A0A6G9ALR0</accession>
<reference evidence="8 9" key="1">
    <citation type="submission" date="2020-03" db="EMBL/GenBank/DDBJ databases">
        <authorList>
            <person name="Kim M.K."/>
        </authorList>
    </citation>
    <scope>NUCLEOTIDE SEQUENCE [LARGE SCALE GENOMIC DNA]</scope>
    <source>
        <strain evidence="8 9">BT328</strain>
    </source>
</reference>
<evidence type="ECO:0000256" key="4">
    <source>
        <dbReference type="ARBA" id="ARBA00023004"/>
    </source>
</evidence>
<dbReference type="KEGG" id="spib:G8759_11820"/>
<evidence type="ECO:0000256" key="1">
    <source>
        <dbReference type="ARBA" id="ARBA00022617"/>
    </source>
</evidence>
<evidence type="ECO:0000313" key="9">
    <source>
        <dbReference type="Proteomes" id="UP000501802"/>
    </source>
</evidence>
<evidence type="ECO:0000259" key="7">
    <source>
        <dbReference type="PROSITE" id="PS51007"/>
    </source>
</evidence>
<dbReference type="Gene3D" id="2.130.10.130">
    <property type="entry name" value="Integrin alpha, N-terminal"/>
    <property type="match status" value="1"/>
</dbReference>
<evidence type="ECO:0000256" key="3">
    <source>
        <dbReference type="ARBA" id="ARBA00022729"/>
    </source>
</evidence>
<dbReference type="GO" id="GO:0009055">
    <property type="term" value="F:electron transfer activity"/>
    <property type="evidence" value="ECO:0007669"/>
    <property type="project" value="InterPro"/>
</dbReference>
<feature type="signal peptide" evidence="6">
    <location>
        <begin position="1"/>
        <end position="24"/>
    </location>
</feature>
<protein>
    <submittedName>
        <fullName evidence="8">VCBS repeat-containing protein</fullName>
    </submittedName>
</protein>
<dbReference type="InterPro" id="IPR036909">
    <property type="entry name" value="Cyt_c-like_dom_sf"/>
</dbReference>
<keyword evidence="1 5" id="KW-0349">Heme</keyword>
<feature type="domain" description="Cytochrome c" evidence="7">
    <location>
        <begin position="37"/>
        <end position="169"/>
    </location>
</feature>
<dbReference type="PROSITE" id="PS51257">
    <property type="entry name" value="PROKAR_LIPOPROTEIN"/>
    <property type="match status" value="1"/>
</dbReference>
<dbReference type="GO" id="GO:0020037">
    <property type="term" value="F:heme binding"/>
    <property type="evidence" value="ECO:0007669"/>
    <property type="project" value="InterPro"/>
</dbReference>
<evidence type="ECO:0000256" key="2">
    <source>
        <dbReference type="ARBA" id="ARBA00022723"/>
    </source>
</evidence>
<keyword evidence="9" id="KW-1185">Reference proteome</keyword>